<sequence>MRLPLGDRLRILVIAPSRHPIREPHAGGLEALVWDRVRSLRASGHDVTLVAARGSDFLDRTPERMRLPRVVWGGGRSSDEAYPDGYLDQVASVLDAVVDELVVDRTAFDLIDNHSLHPVPIARAAEHGIPMLTTLHTPPLPELVAAADAAGPAHSFLAVSAHTAGEWRASGVESTVLLNTVDADAWPLGPGGPGLVWFGRIVPEKGPHLAADAARAMGRPLVVAGRVGDEQYFERSVVPRLGGGIRHVGPMRRRRLAHLVGRSGCALVTPCWDEPFGLVLAEALMTGTPVAAFDRGGISEVLEGLPGTRLVPPGDVAALAAAADELLRLPSTARVGIREHAVERFSAMRRDRQLEALYRDRLDAVERTAALP</sequence>
<evidence type="ECO:0000259" key="4">
    <source>
        <dbReference type="Pfam" id="PF13439"/>
    </source>
</evidence>
<name>A0A3N2AQV1_9MICO</name>
<dbReference type="AlphaFoldDB" id="A0A3N2AQV1"/>
<evidence type="ECO:0000313" key="5">
    <source>
        <dbReference type="EMBL" id="ROR65092.1"/>
    </source>
</evidence>
<reference evidence="5 6" key="1">
    <citation type="submission" date="2018-11" db="EMBL/GenBank/DDBJ databases">
        <title>Sequencing the genomes of 1000 actinobacteria strains.</title>
        <authorList>
            <person name="Klenk H.-P."/>
        </authorList>
    </citation>
    <scope>NUCLEOTIDE SEQUENCE [LARGE SCALE GENOMIC DNA]</scope>
    <source>
        <strain evidence="5 6">DSM 9580</strain>
    </source>
</reference>
<dbReference type="Pfam" id="PF00534">
    <property type="entry name" value="Glycos_transf_1"/>
    <property type="match status" value="1"/>
</dbReference>
<feature type="domain" description="Glycosyl transferase family 1" evidence="3">
    <location>
        <begin position="196"/>
        <end position="333"/>
    </location>
</feature>
<evidence type="ECO:0000313" key="6">
    <source>
        <dbReference type="Proteomes" id="UP000275456"/>
    </source>
</evidence>
<dbReference type="PANTHER" id="PTHR12526">
    <property type="entry name" value="GLYCOSYLTRANSFERASE"/>
    <property type="match status" value="1"/>
</dbReference>
<keyword evidence="1" id="KW-0328">Glycosyltransferase</keyword>
<evidence type="ECO:0000256" key="1">
    <source>
        <dbReference type="ARBA" id="ARBA00022676"/>
    </source>
</evidence>
<dbReference type="InterPro" id="IPR001296">
    <property type="entry name" value="Glyco_trans_1"/>
</dbReference>
<dbReference type="EMBL" id="RKHJ01000001">
    <property type="protein sequence ID" value="ROR65092.1"/>
    <property type="molecule type" value="Genomic_DNA"/>
</dbReference>
<evidence type="ECO:0000259" key="3">
    <source>
        <dbReference type="Pfam" id="PF00534"/>
    </source>
</evidence>
<dbReference type="Gene3D" id="3.40.50.2000">
    <property type="entry name" value="Glycogen Phosphorylase B"/>
    <property type="match status" value="2"/>
</dbReference>
<dbReference type="RefSeq" id="WP_123696225.1">
    <property type="nucleotide sequence ID" value="NZ_RKHJ01000001.1"/>
</dbReference>
<dbReference type="GO" id="GO:0016757">
    <property type="term" value="F:glycosyltransferase activity"/>
    <property type="evidence" value="ECO:0007669"/>
    <property type="project" value="UniProtKB-KW"/>
</dbReference>
<dbReference type="InterPro" id="IPR028098">
    <property type="entry name" value="Glyco_trans_4-like_N"/>
</dbReference>
<dbReference type="OrthoDB" id="9809227at2"/>
<dbReference type="Pfam" id="PF13439">
    <property type="entry name" value="Glyco_transf_4"/>
    <property type="match status" value="1"/>
</dbReference>
<dbReference type="Proteomes" id="UP000275456">
    <property type="component" value="Unassembled WGS sequence"/>
</dbReference>
<proteinExistence type="predicted"/>
<dbReference type="SUPFAM" id="SSF53756">
    <property type="entry name" value="UDP-Glycosyltransferase/glycogen phosphorylase"/>
    <property type="match status" value="1"/>
</dbReference>
<accession>A0A3N2AQV1</accession>
<dbReference type="PANTHER" id="PTHR12526:SF595">
    <property type="entry name" value="BLL5217 PROTEIN"/>
    <property type="match status" value="1"/>
</dbReference>
<keyword evidence="2 5" id="KW-0808">Transferase</keyword>
<evidence type="ECO:0000256" key="2">
    <source>
        <dbReference type="ARBA" id="ARBA00022679"/>
    </source>
</evidence>
<feature type="domain" description="Glycosyltransferase subfamily 4-like N-terminal" evidence="4">
    <location>
        <begin position="27"/>
        <end position="184"/>
    </location>
</feature>
<keyword evidence="6" id="KW-1185">Reference proteome</keyword>
<gene>
    <name evidence="5" type="ORF">EDD26_0453</name>
</gene>
<protein>
    <submittedName>
        <fullName evidence="5">Glycosyltransferase involved in cell wall biosynthesis</fullName>
    </submittedName>
</protein>
<organism evidence="5 6">
    <name type="scientific">Agrococcus jenensis</name>
    <dbReference type="NCBI Taxonomy" id="46353"/>
    <lineage>
        <taxon>Bacteria</taxon>
        <taxon>Bacillati</taxon>
        <taxon>Actinomycetota</taxon>
        <taxon>Actinomycetes</taxon>
        <taxon>Micrococcales</taxon>
        <taxon>Microbacteriaceae</taxon>
        <taxon>Agrococcus</taxon>
    </lineage>
</organism>
<comment type="caution">
    <text evidence="5">The sequence shown here is derived from an EMBL/GenBank/DDBJ whole genome shotgun (WGS) entry which is preliminary data.</text>
</comment>